<dbReference type="Pfam" id="PF02653">
    <property type="entry name" value="BPD_transp_2"/>
    <property type="match status" value="1"/>
</dbReference>
<feature type="transmembrane region" description="Helical" evidence="6">
    <location>
        <begin position="270"/>
        <end position="295"/>
    </location>
</feature>
<dbReference type="EMBL" id="DXEU01000128">
    <property type="protein sequence ID" value="HIX52588.1"/>
    <property type="molecule type" value="Genomic_DNA"/>
</dbReference>
<keyword evidence="2" id="KW-1003">Cell membrane</keyword>
<gene>
    <name evidence="7" type="ORF">IAA28_07270</name>
</gene>
<feature type="transmembrane region" description="Helical" evidence="6">
    <location>
        <begin position="80"/>
        <end position="99"/>
    </location>
</feature>
<feature type="transmembrane region" description="Helical" evidence="6">
    <location>
        <begin position="105"/>
        <end position="126"/>
    </location>
</feature>
<evidence type="ECO:0000256" key="3">
    <source>
        <dbReference type="ARBA" id="ARBA00022692"/>
    </source>
</evidence>
<proteinExistence type="predicted"/>
<evidence type="ECO:0000256" key="6">
    <source>
        <dbReference type="SAM" id="Phobius"/>
    </source>
</evidence>
<name>A0A9D1W5H4_9FIRM</name>
<dbReference type="PANTHER" id="PTHR47089:SF1">
    <property type="entry name" value="GUANOSINE ABC TRANSPORTER PERMEASE PROTEIN NUPP"/>
    <property type="match status" value="1"/>
</dbReference>
<evidence type="ECO:0000256" key="5">
    <source>
        <dbReference type="ARBA" id="ARBA00023136"/>
    </source>
</evidence>
<keyword evidence="5 6" id="KW-0472">Membrane</keyword>
<reference evidence="7" key="2">
    <citation type="submission" date="2021-04" db="EMBL/GenBank/DDBJ databases">
        <authorList>
            <person name="Gilroy R."/>
        </authorList>
    </citation>
    <scope>NUCLEOTIDE SEQUENCE</scope>
    <source>
        <strain evidence="7">ChiGjej4B4-12881</strain>
    </source>
</reference>
<evidence type="ECO:0000256" key="2">
    <source>
        <dbReference type="ARBA" id="ARBA00022475"/>
    </source>
</evidence>
<keyword evidence="4 6" id="KW-1133">Transmembrane helix</keyword>
<feature type="transmembrane region" description="Helical" evidence="6">
    <location>
        <begin position="138"/>
        <end position="156"/>
    </location>
</feature>
<dbReference type="Proteomes" id="UP000886780">
    <property type="component" value="Unassembled WGS sequence"/>
</dbReference>
<feature type="transmembrane region" description="Helical" evidence="6">
    <location>
        <begin position="51"/>
        <end position="73"/>
    </location>
</feature>
<dbReference type="InterPro" id="IPR001851">
    <property type="entry name" value="ABC_transp_permease"/>
</dbReference>
<dbReference type="CDD" id="cd06580">
    <property type="entry name" value="TM_PBP1_transp_TpRbsC_like"/>
    <property type="match status" value="1"/>
</dbReference>
<evidence type="ECO:0000313" key="8">
    <source>
        <dbReference type="Proteomes" id="UP000886780"/>
    </source>
</evidence>
<sequence>MSRERSFTIIRTAVAMLVAILVAFVIILLVSDQPVESIKIFLLRPFSTKRYLGNIVETAVPLIFSGLAMALMFKASLFNLGGEGIFFIAGITGSIAAIWPQLPPIAFPIVCIMAGAVTGMIVMLVPGVLKAKYGASEMVTSLMMNNILLGVGMYLLNNMMRDPSVASLVSYKYRTNAMLGTIIPGTRVHAGFLIALVCAFAVYVFMFKSKWGYEIRMVGNNGKFASYSGINVTKVIIIVHLAAGAIAGMGGIIECLGMHKRFEWTALPGYGFDGAMIAMLAGNHPIGVIGAAFFVSYLRIGADLVNRTSDIPTEMISILQSIIILLISAERFLHKYRQNWIEKEAKS</sequence>
<protein>
    <submittedName>
        <fullName evidence="7">ABC transporter permease</fullName>
    </submittedName>
</protein>
<feature type="transmembrane region" description="Helical" evidence="6">
    <location>
        <begin position="12"/>
        <end position="31"/>
    </location>
</feature>
<organism evidence="7 8">
    <name type="scientific">Candidatus Lachnoclostridium stercoripullorum</name>
    <dbReference type="NCBI Taxonomy" id="2838635"/>
    <lineage>
        <taxon>Bacteria</taxon>
        <taxon>Bacillati</taxon>
        <taxon>Bacillota</taxon>
        <taxon>Clostridia</taxon>
        <taxon>Lachnospirales</taxon>
        <taxon>Lachnospiraceae</taxon>
    </lineage>
</organism>
<feature type="transmembrane region" description="Helical" evidence="6">
    <location>
        <begin position="188"/>
        <end position="207"/>
    </location>
</feature>
<keyword evidence="3 6" id="KW-0812">Transmembrane</keyword>
<evidence type="ECO:0000313" key="7">
    <source>
        <dbReference type="EMBL" id="HIX52588.1"/>
    </source>
</evidence>
<dbReference type="GO" id="GO:0022857">
    <property type="term" value="F:transmembrane transporter activity"/>
    <property type="evidence" value="ECO:0007669"/>
    <property type="project" value="InterPro"/>
</dbReference>
<comment type="caution">
    <text evidence="7">The sequence shown here is derived from an EMBL/GenBank/DDBJ whole genome shotgun (WGS) entry which is preliminary data.</text>
</comment>
<dbReference type="GO" id="GO:0005886">
    <property type="term" value="C:plasma membrane"/>
    <property type="evidence" value="ECO:0007669"/>
    <property type="project" value="UniProtKB-SubCell"/>
</dbReference>
<evidence type="ECO:0000256" key="1">
    <source>
        <dbReference type="ARBA" id="ARBA00004651"/>
    </source>
</evidence>
<reference evidence="7" key="1">
    <citation type="journal article" date="2021" name="PeerJ">
        <title>Extensive microbial diversity within the chicken gut microbiome revealed by metagenomics and culture.</title>
        <authorList>
            <person name="Gilroy R."/>
            <person name="Ravi A."/>
            <person name="Getino M."/>
            <person name="Pursley I."/>
            <person name="Horton D.L."/>
            <person name="Alikhan N.F."/>
            <person name="Baker D."/>
            <person name="Gharbi K."/>
            <person name="Hall N."/>
            <person name="Watson M."/>
            <person name="Adriaenssens E.M."/>
            <person name="Foster-Nyarko E."/>
            <person name="Jarju S."/>
            <person name="Secka A."/>
            <person name="Antonio M."/>
            <person name="Oren A."/>
            <person name="Chaudhuri R.R."/>
            <person name="La Ragione R."/>
            <person name="Hildebrand F."/>
            <person name="Pallen M.J."/>
        </authorList>
    </citation>
    <scope>NUCLEOTIDE SEQUENCE</scope>
    <source>
        <strain evidence="7">ChiGjej4B4-12881</strain>
    </source>
</reference>
<accession>A0A9D1W5H4</accession>
<evidence type="ECO:0000256" key="4">
    <source>
        <dbReference type="ARBA" id="ARBA00022989"/>
    </source>
</evidence>
<comment type="subcellular location">
    <subcellularLocation>
        <location evidence="1">Cell membrane</location>
        <topology evidence="1">Multi-pass membrane protein</topology>
    </subcellularLocation>
</comment>
<dbReference type="AlphaFoldDB" id="A0A9D1W5H4"/>
<dbReference type="PANTHER" id="PTHR47089">
    <property type="entry name" value="ABC TRANSPORTER, PERMEASE PROTEIN"/>
    <property type="match status" value="1"/>
</dbReference>